<evidence type="ECO:0000313" key="1">
    <source>
        <dbReference type="EMBL" id="SFU79672.1"/>
    </source>
</evidence>
<dbReference type="RefSeq" id="WP_089796389.1">
    <property type="nucleotide sequence ID" value="NZ_FPBP01000009.1"/>
</dbReference>
<dbReference type="OrthoDB" id="9969389at2"/>
<evidence type="ECO:0000313" key="2">
    <source>
        <dbReference type="Proteomes" id="UP000198693"/>
    </source>
</evidence>
<organism evidence="1 2">
    <name type="scientific">Halomonas korlensis</name>
    <dbReference type="NCBI Taxonomy" id="463301"/>
    <lineage>
        <taxon>Bacteria</taxon>
        <taxon>Pseudomonadati</taxon>
        <taxon>Pseudomonadota</taxon>
        <taxon>Gammaproteobacteria</taxon>
        <taxon>Oceanospirillales</taxon>
        <taxon>Halomonadaceae</taxon>
        <taxon>Halomonas</taxon>
    </lineage>
</organism>
<name>A0A1I7J3E5_9GAMM</name>
<keyword evidence="2" id="KW-1185">Reference proteome</keyword>
<dbReference type="Proteomes" id="UP000198693">
    <property type="component" value="Unassembled WGS sequence"/>
</dbReference>
<dbReference type="EMBL" id="FPBP01000009">
    <property type="protein sequence ID" value="SFU79672.1"/>
    <property type="molecule type" value="Genomic_DNA"/>
</dbReference>
<proteinExistence type="predicted"/>
<dbReference type="AlphaFoldDB" id="A0A1I7J3E5"/>
<dbReference type="STRING" id="463301.SAMN04487955_10930"/>
<protein>
    <submittedName>
        <fullName evidence="1">Uncharacterized protein</fullName>
    </submittedName>
</protein>
<reference evidence="2" key="1">
    <citation type="submission" date="2016-10" db="EMBL/GenBank/DDBJ databases">
        <authorList>
            <person name="Varghese N."/>
            <person name="Submissions S."/>
        </authorList>
    </citation>
    <scope>NUCLEOTIDE SEQUENCE [LARGE SCALE GENOMIC DNA]</scope>
    <source>
        <strain evidence="2">CGMCC 1.6981</strain>
    </source>
</reference>
<sequence>MIEKTITEMYRGLEVLEATAKQLERDGMTDLAQHLRQRAHALGGELLTIDGILQEADEATGDRQGKA</sequence>
<accession>A0A1I7J3E5</accession>
<gene>
    <name evidence="1" type="ORF">SAMN04487955_10930</name>
</gene>